<reference evidence="1 2" key="2">
    <citation type="submission" date="2024-09" db="EMBL/GenBank/DDBJ databases">
        <title>Draft genome sequence of Candidatus Magnetaquicoccaceae bacterium FCR-1.</title>
        <authorList>
            <person name="Shimoshige H."/>
            <person name="Shimamura S."/>
            <person name="Taoka A."/>
            <person name="Kobayashi H."/>
            <person name="Maekawa T."/>
        </authorList>
    </citation>
    <scope>NUCLEOTIDE SEQUENCE [LARGE SCALE GENOMIC DNA]</scope>
    <source>
        <strain evidence="1 2">FCR-1</strain>
    </source>
</reference>
<dbReference type="Proteomes" id="UP001628193">
    <property type="component" value="Unassembled WGS sequence"/>
</dbReference>
<accession>A0ABQ0C6A8</accession>
<sequence length="159" mass="18678">MKIEELCRALGQWFMRHKDENPFAFGEIHLSTEDPEADISLIIGKPEEAFIDLESHDKQWEGTLYDAPVTWIWERLAHEEADDWLRHIYEREAGQMKENMLVALLELARLIEGNGYSFDWQAEADESERTRLYIDQVEEKVSVETDRWSRLLASHRAGS</sequence>
<organism evidence="1 2">
    <name type="scientific">Candidatus Magnetaquiglobus chichijimensis</name>
    <dbReference type="NCBI Taxonomy" id="3141448"/>
    <lineage>
        <taxon>Bacteria</taxon>
        <taxon>Pseudomonadati</taxon>
        <taxon>Pseudomonadota</taxon>
        <taxon>Magnetococcia</taxon>
        <taxon>Magnetococcales</taxon>
        <taxon>Candidatus Magnetaquicoccaceae</taxon>
        <taxon>Candidatus Magnetaquiglobus</taxon>
    </lineage>
</organism>
<reference evidence="1 2" key="1">
    <citation type="submission" date="2024-05" db="EMBL/GenBank/DDBJ databases">
        <authorList>
            <consortium name="Candidatus Magnetaquicoccaceae bacterium FCR-1 genome sequencing consortium"/>
            <person name="Shimoshige H."/>
            <person name="Shimamura S."/>
            <person name="Taoka A."/>
            <person name="Kobayashi H."/>
            <person name="Maekawa T."/>
        </authorList>
    </citation>
    <scope>NUCLEOTIDE SEQUENCE [LARGE SCALE GENOMIC DNA]</scope>
    <source>
        <strain evidence="1 2">FCR-1</strain>
    </source>
</reference>
<keyword evidence="2" id="KW-1185">Reference proteome</keyword>
<dbReference type="RefSeq" id="WP_420904131.1">
    <property type="nucleotide sequence ID" value="NZ_BAAFGK010000002.1"/>
</dbReference>
<dbReference type="EMBL" id="BAAFGK010000002">
    <property type="protein sequence ID" value="GAB0056424.1"/>
    <property type="molecule type" value="Genomic_DNA"/>
</dbReference>
<comment type="caution">
    <text evidence="1">The sequence shown here is derived from an EMBL/GenBank/DDBJ whole genome shotgun (WGS) entry which is preliminary data.</text>
</comment>
<name>A0ABQ0C6A8_9PROT</name>
<proteinExistence type="predicted"/>
<protein>
    <submittedName>
        <fullName evidence="1">Uncharacterized protein</fullName>
    </submittedName>
</protein>
<gene>
    <name evidence="1" type="ORF">SIID45300_00731</name>
</gene>
<evidence type="ECO:0000313" key="2">
    <source>
        <dbReference type="Proteomes" id="UP001628193"/>
    </source>
</evidence>
<evidence type="ECO:0000313" key="1">
    <source>
        <dbReference type="EMBL" id="GAB0056424.1"/>
    </source>
</evidence>